<dbReference type="PANTHER" id="PTHR46072">
    <property type="entry name" value="AMIDASE-RELATED-RELATED"/>
    <property type="match status" value="1"/>
</dbReference>
<dbReference type="PIRSF" id="PIRSF001221">
    <property type="entry name" value="Amidase_fungi"/>
    <property type="match status" value="1"/>
</dbReference>
<evidence type="ECO:0000259" key="7">
    <source>
        <dbReference type="Pfam" id="PF01425"/>
    </source>
</evidence>
<dbReference type="EMBL" id="GG698933">
    <property type="protein sequence ID" value="EEU35914.1"/>
    <property type="molecule type" value="Genomic_DNA"/>
</dbReference>
<evidence type="ECO:0000256" key="2">
    <source>
        <dbReference type="ARBA" id="ARBA00009199"/>
    </source>
</evidence>
<dbReference type="Proteomes" id="UP000005206">
    <property type="component" value="Chromosome 3"/>
</dbReference>
<dbReference type="GeneID" id="9673908"/>
<dbReference type="VEuPathDB" id="FungiDB:NECHADRAFT_34866"/>
<dbReference type="Gene3D" id="3.90.1300.10">
    <property type="entry name" value="Amidase signature (AS) domain"/>
    <property type="match status" value="1"/>
</dbReference>
<dbReference type="InterPro" id="IPR023631">
    <property type="entry name" value="Amidase_dom"/>
</dbReference>
<dbReference type="SUPFAM" id="SSF75304">
    <property type="entry name" value="Amidase signature (AS) enzymes"/>
    <property type="match status" value="1"/>
</dbReference>
<name>C7ZJI6_FUSV7</name>
<dbReference type="AlphaFoldDB" id="C7ZJI6"/>
<dbReference type="HOGENOM" id="CLU_009600_9_2_1"/>
<dbReference type="EC" id="3.5.1.4" evidence="3"/>
<feature type="binding site" evidence="6">
    <location>
        <position position="214"/>
    </location>
    <ligand>
        <name>substrate</name>
    </ligand>
</feature>
<evidence type="ECO:0000313" key="9">
    <source>
        <dbReference type="Proteomes" id="UP000005206"/>
    </source>
</evidence>
<proteinExistence type="inferred from homology"/>
<dbReference type="OMA" id="HELVLFH"/>
<feature type="binding site" evidence="6">
    <location>
        <begin position="235"/>
        <end position="238"/>
    </location>
    <ligand>
        <name>substrate</name>
    </ligand>
</feature>
<reference evidence="8 9" key="1">
    <citation type="journal article" date="2009" name="PLoS Genet.">
        <title>The genome of Nectria haematococca: contribution of supernumerary chromosomes to gene expansion.</title>
        <authorList>
            <person name="Coleman J.J."/>
            <person name="Rounsley S.D."/>
            <person name="Rodriguez-Carres M."/>
            <person name="Kuo A."/>
            <person name="Wasmann C.C."/>
            <person name="Grimwood J."/>
            <person name="Schmutz J."/>
            <person name="Taga M."/>
            <person name="White G.J."/>
            <person name="Zhou S."/>
            <person name="Schwartz D.C."/>
            <person name="Freitag M."/>
            <person name="Ma L.J."/>
            <person name="Danchin E.G."/>
            <person name="Henrissat B."/>
            <person name="Coutinho P.M."/>
            <person name="Nelson D.R."/>
            <person name="Straney D."/>
            <person name="Napoli C.A."/>
            <person name="Barker B.M."/>
            <person name="Gribskov M."/>
            <person name="Rep M."/>
            <person name="Kroken S."/>
            <person name="Molnar I."/>
            <person name="Rensing C."/>
            <person name="Kennell J.C."/>
            <person name="Zamora J."/>
            <person name="Farman M.L."/>
            <person name="Selker E.U."/>
            <person name="Salamov A."/>
            <person name="Shapiro H."/>
            <person name="Pangilinan J."/>
            <person name="Lindquist E."/>
            <person name="Lamers C."/>
            <person name="Grigoriev I.V."/>
            <person name="Geiser D.M."/>
            <person name="Covert S.F."/>
            <person name="Temporini E."/>
            <person name="Vanetten H.D."/>
        </authorList>
    </citation>
    <scope>NUCLEOTIDE SEQUENCE [LARGE SCALE GENOMIC DNA]</scope>
    <source>
        <strain evidence="9">ATCC MYA-4622 / CBS 123669 / FGSC 9596 / NRRL 45880 / 77-13-4</strain>
    </source>
</reference>
<feature type="active site" description="Charge relay system" evidence="5">
    <location>
        <position position="139"/>
    </location>
</feature>
<keyword evidence="4" id="KW-0378">Hydrolase</keyword>
<dbReference type="RefSeq" id="XP_003041627.1">
    <property type="nucleotide sequence ID" value="XM_003041581.1"/>
</dbReference>
<feature type="active site" description="Acyl-ester intermediate" evidence="5">
    <location>
        <position position="238"/>
    </location>
</feature>
<sequence length="551" mass="60437">MSNGITHYNDYLDRAAKKRAEQLSLIPPEWRITDVPSIQSAPNALDFIRRSNLLSPDEQRMTETLDARDLLQKIAGREISALDAVRAFAKRAAFAHQLTTCCTEIFLEQAFADAKKLDEVLEKTGKVVGPLHGLPVSIKDNLSVKGVDTTIGWVGLMGKPAMKDCNAVAALRRLGAIPFVKTNVPQSLMMSDSYNHLFGQCVNSLNRNLISGGSSGGESSLISFHGSPLGIGTDIGGSIRIPAALCGLYGLSPSVSRHPYPRGGPRQSFVIPTAGPIASSLATIESYMEALEGACPWEQDPLVSPIPWRKEKCSVPQGKKLRIGFVVDDGVVRPQPPIARAIRKVVALLQGAGHEILEWDTSSHAQAWDLFSKAVLSDGGATAKRYCKLSGEPLIEGMMVGTSADLLTTEESHQLFADKYTYEDDYLRRWHLHGLDALIMPVTPWVGYKPKTWVKSNQYVGYTSIFNLLNWSALTLPVCKVSKSSDLPVPSDWENYCPRNASDEFNKNQYDFDLVEGMPVGVQITCGKYEEERCIAIGKVIEELLQGSEEE</sequence>
<evidence type="ECO:0000256" key="1">
    <source>
        <dbReference type="ARBA" id="ARBA00001311"/>
    </source>
</evidence>
<dbReference type="InParanoid" id="C7ZJI6"/>
<dbReference type="PANTHER" id="PTHR46072:SF1">
    <property type="entry name" value="AMIDASE"/>
    <property type="match status" value="1"/>
</dbReference>
<dbReference type="eggNOG" id="KOG1212">
    <property type="taxonomic scope" value="Eukaryota"/>
</dbReference>
<feature type="domain" description="Amidase" evidence="7">
    <location>
        <begin position="83"/>
        <end position="534"/>
    </location>
</feature>
<evidence type="ECO:0000256" key="6">
    <source>
        <dbReference type="PIRSR" id="PIRSR001221-2"/>
    </source>
</evidence>
<evidence type="ECO:0000256" key="5">
    <source>
        <dbReference type="PIRSR" id="PIRSR001221-1"/>
    </source>
</evidence>
<comment type="catalytic activity">
    <reaction evidence="1">
        <text>a monocarboxylic acid amide + H2O = a monocarboxylate + NH4(+)</text>
        <dbReference type="Rhea" id="RHEA:12020"/>
        <dbReference type="ChEBI" id="CHEBI:15377"/>
        <dbReference type="ChEBI" id="CHEBI:28938"/>
        <dbReference type="ChEBI" id="CHEBI:35757"/>
        <dbReference type="ChEBI" id="CHEBI:83628"/>
        <dbReference type="EC" id="3.5.1.4"/>
    </reaction>
</comment>
<dbReference type="FunCoup" id="C7ZJI6">
    <property type="interactions" value="70"/>
</dbReference>
<feature type="binding site" evidence="6">
    <location>
        <position position="188"/>
    </location>
    <ligand>
        <name>substrate</name>
    </ligand>
</feature>
<dbReference type="PROSITE" id="PS00571">
    <property type="entry name" value="AMIDASES"/>
    <property type="match status" value="1"/>
</dbReference>
<dbReference type="InterPro" id="IPR036928">
    <property type="entry name" value="AS_sf"/>
</dbReference>
<dbReference type="InterPro" id="IPR020556">
    <property type="entry name" value="Amidase_CS"/>
</dbReference>
<evidence type="ECO:0000256" key="3">
    <source>
        <dbReference type="ARBA" id="ARBA00012922"/>
    </source>
</evidence>
<keyword evidence="9" id="KW-1185">Reference proteome</keyword>
<dbReference type="KEGG" id="nhe:NECHADRAFT_34866"/>
<feature type="active site" description="Charge relay system" evidence="5">
    <location>
        <position position="214"/>
    </location>
</feature>
<evidence type="ECO:0000313" key="8">
    <source>
        <dbReference type="EMBL" id="EEU35914.1"/>
    </source>
</evidence>
<dbReference type="OrthoDB" id="6428749at2759"/>
<dbReference type="GO" id="GO:0004040">
    <property type="term" value="F:amidase activity"/>
    <property type="evidence" value="ECO:0007669"/>
    <property type="project" value="UniProtKB-EC"/>
</dbReference>
<dbReference type="Pfam" id="PF01425">
    <property type="entry name" value="Amidase"/>
    <property type="match status" value="1"/>
</dbReference>
<dbReference type="STRING" id="660122.C7ZJI6"/>
<organism evidence="8 9">
    <name type="scientific">Fusarium vanettenii (strain ATCC MYA-4622 / CBS 123669 / FGSC 9596 / NRRL 45880 / 77-13-4)</name>
    <name type="common">Fusarium solani subsp. pisi</name>
    <dbReference type="NCBI Taxonomy" id="660122"/>
    <lineage>
        <taxon>Eukaryota</taxon>
        <taxon>Fungi</taxon>
        <taxon>Dikarya</taxon>
        <taxon>Ascomycota</taxon>
        <taxon>Pezizomycotina</taxon>
        <taxon>Sordariomycetes</taxon>
        <taxon>Hypocreomycetidae</taxon>
        <taxon>Hypocreales</taxon>
        <taxon>Nectriaceae</taxon>
        <taxon>Fusarium</taxon>
        <taxon>Fusarium solani species complex</taxon>
        <taxon>Fusarium vanettenii</taxon>
    </lineage>
</organism>
<comment type="similarity">
    <text evidence="2">Belongs to the amidase family.</text>
</comment>
<protein>
    <recommendedName>
        <fullName evidence="3">amidase</fullName>
        <ecNumber evidence="3">3.5.1.4</ecNumber>
    </recommendedName>
</protein>
<evidence type="ECO:0000256" key="4">
    <source>
        <dbReference type="ARBA" id="ARBA00022801"/>
    </source>
</evidence>
<accession>C7ZJI6</accession>
<gene>
    <name evidence="8" type="ORF">NECHADRAFT_34866</name>
</gene>